<evidence type="ECO:0000256" key="5">
    <source>
        <dbReference type="ARBA" id="ARBA00022927"/>
    </source>
</evidence>
<dbReference type="InterPro" id="IPR019515">
    <property type="entry name" value="VPS54_N"/>
</dbReference>
<organism evidence="11 12">
    <name type="scientific">Dermatophagoides pteronyssinus</name>
    <name type="common">European house dust mite</name>
    <dbReference type="NCBI Taxonomy" id="6956"/>
    <lineage>
        <taxon>Eukaryota</taxon>
        <taxon>Metazoa</taxon>
        <taxon>Ecdysozoa</taxon>
        <taxon>Arthropoda</taxon>
        <taxon>Chelicerata</taxon>
        <taxon>Arachnida</taxon>
        <taxon>Acari</taxon>
        <taxon>Acariformes</taxon>
        <taxon>Sarcoptiformes</taxon>
        <taxon>Astigmata</taxon>
        <taxon>Psoroptidia</taxon>
        <taxon>Analgoidea</taxon>
        <taxon>Pyroglyphidae</taxon>
        <taxon>Dermatophagoidinae</taxon>
        <taxon>Dermatophagoides</taxon>
    </lineage>
</organism>
<accession>A0A6P6Y402</accession>
<keyword evidence="7" id="KW-0175">Coiled coil</keyword>
<dbReference type="KEGG" id="dpte:113793884"/>
<dbReference type="CTD" id="47942"/>
<dbReference type="InParanoid" id="A0A6P6Y402"/>
<reference evidence="12" key="1">
    <citation type="submission" date="2025-08" db="UniProtKB">
        <authorList>
            <consortium name="RefSeq"/>
        </authorList>
    </citation>
    <scope>IDENTIFICATION</scope>
    <source>
        <strain evidence="12">Airmid</strain>
    </source>
</reference>
<dbReference type="InterPro" id="IPR039745">
    <property type="entry name" value="Vps54"/>
</dbReference>
<dbReference type="GO" id="GO:0042147">
    <property type="term" value="P:retrograde transport, endosome to Golgi"/>
    <property type="evidence" value="ECO:0007669"/>
    <property type="project" value="InterPro"/>
</dbReference>
<evidence type="ECO:0000256" key="1">
    <source>
        <dbReference type="ARBA" id="ARBA00004601"/>
    </source>
</evidence>
<dbReference type="PANTHER" id="PTHR12965">
    <property type="entry name" value="VACUOLAR PROTEIN SORTING 54"/>
    <property type="match status" value="1"/>
</dbReference>
<name>A0A6P6Y402_DERPT</name>
<evidence type="ECO:0000256" key="6">
    <source>
        <dbReference type="ARBA" id="ARBA00023034"/>
    </source>
</evidence>
<evidence type="ECO:0000259" key="9">
    <source>
        <dbReference type="Pfam" id="PF07928"/>
    </source>
</evidence>
<evidence type="ECO:0000256" key="2">
    <source>
        <dbReference type="ARBA" id="ARBA00009150"/>
    </source>
</evidence>
<feature type="domain" description="Vacuolar protein sorting-associated protein 54 N-terminal" evidence="10">
    <location>
        <begin position="305"/>
        <end position="478"/>
    </location>
</feature>
<dbReference type="InterPro" id="IPR012501">
    <property type="entry name" value="Vps54_C"/>
</dbReference>
<keyword evidence="6" id="KW-0333">Golgi apparatus</keyword>
<dbReference type="Pfam" id="PF10475">
    <property type="entry name" value="Vps54_N"/>
    <property type="match status" value="1"/>
</dbReference>
<comment type="subcellular location">
    <subcellularLocation>
        <location evidence="1">Golgi apparatus</location>
        <location evidence="1">trans-Golgi network</location>
    </subcellularLocation>
</comment>
<dbReference type="OrthoDB" id="10259024at2759"/>
<dbReference type="OMA" id="FSFVQSY"/>
<keyword evidence="11" id="KW-1185">Reference proteome</keyword>
<dbReference type="AlphaFoldDB" id="A0A6P6Y402"/>
<dbReference type="PANTHER" id="PTHR12965:SF0">
    <property type="entry name" value="VACUOLAR PROTEIN SORTING-ASSOCIATED PROTEIN 54"/>
    <property type="match status" value="1"/>
</dbReference>
<comment type="similarity">
    <text evidence="2">Belongs to the VPS54 family.</text>
</comment>
<dbReference type="GO" id="GO:0005829">
    <property type="term" value="C:cytosol"/>
    <property type="evidence" value="ECO:0007669"/>
    <property type="project" value="GOC"/>
</dbReference>
<feature type="compositionally biased region" description="Low complexity" evidence="8">
    <location>
        <begin position="97"/>
        <end position="126"/>
    </location>
</feature>
<dbReference type="Pfam" id="PF07928">
    <property type="entry name" value="Vps54"/>
    <property type="match status" value="1"/>
</dbReference>
<dbReference type="GO" id="GO:0019905">
    <property type="term" value="F:syntaxin binding"/>
    <property type="evidence" value="ECO:0007669"/>
    <property type="project" value="TreeGrafter"/>
</dbReference>
<evidence type="ECO:0000256" key="7">
    <source>
        <dbReference type="ARBA" id="ARBA00023054"/>
    </source>
</evidence>
<evidence type="ECO:0000256" key="3">
    <source>
        <dbReference type="ARBA" id="ARBA00017665"/>
    </source>
</evidence>
<gene>
    <name evidence="12" type="primary">LOC113793884</name>
</gene>
<dbReference type="GO" id="GO:0000938">
    <property type="term" value="C:GARP complex"/>
    <property type="evidence" value="ECO:0007669"/>
    <property type="project" value="InterPro"/>
</dbReference>
<dbReference type="RefSeq" id="XP_027199761.1">
    <property type="nucleotide sequence ID" value="XM_027343960.1"/>
</dbReference>
<evidence type="ECO:0000313" key="11">
    <source>
        <dbReference type="Proteomes" id="UP000515146"/>
    </source>
</evidence>
<feature type="compositionally biased region" description="Basic residues" evidence="8">
    <location>
        <begin position="233"/>
        <end position="245"/>
    </location>
</feature>
<keyword evidence="4" id="KW-0813">Transport</keyword>
<feature type="region of interest" description="Disordered" evidence="8">
    <location>
        <begin position="233"/>
        <end position="261"/>
    </location>
</feature>
<evidence type="ECO:0000256" key="4">
    <source>
        <dbReference type="ARBA" id="ARBA00022448"/>
    </source>
</evidence>
<dbReference type="GO" id="GO:0015031">
    <property type="term" value="P:protein transport"/>
    <property type="evidence" value="ECO:0007669"/>
    <property type="project" value="UniProtKB-KW"/>
</dbReference>
<dbReference type="GO" id="GO:0006896">
    <property type="term" value="P:Golgi to vacuole transport"/>
    <property type="evidence" value="ECO:0007669"/>
    <property type="project" value="TreeGrafter"/>
</dbReference>
<sequence length="1053" mass="121932">MMMMETNTKMSQTSSTTTKHWKRCEFCTTNGDETTIIFSSPFHFGNHLRTYHSKIEGGSYVCSYGSNGMCPLLPYEGLNGRDYETHIAKCHIFPTGTSTSKSTSKSNDVSSSTKNVKQINKLNDNQNCDDNDNDFPRPSSTIIPTTGSFLANQPSINDRPNVIDNINWNVFSASQDLTSILNDPYKPRSYYDNLFTKDWGANFIDTGHVPSYAMVKKPSRLIFENYMKKIQKRKRSIPESHHHRSQSSSTFEYRSDDSAGDSISGRLVPRLFFDPDFNLDKSETFQQLIRLFVNSDNQQQQQIDNNDQQFDLESLFQTKSMNEIQKLLSEYLDIVEQDLSQQIGHRSQDFFQVMSSMDLIMEKLKDSIRQVTQIRQVCHQLNDSLIKPVQLINESNRLRTKYRDVFKKINWIATVHQTQPTIQLLLSKNDYAGALDLISTSEEVVAQELNGVISLRYLRLQLMEIEKVIEQMLNEEFVKYLTAEWNRPMINNGNDDQNNDDNSYDSQKEKFLSIIYGMLKLQRFNFIDTFREEAFTAIKTSVKQTVIETLSAEDNIEVARIDSSLFDQLKLLCFDKWIGCLITVFERLIILLRRVRYVYDVINDGFVTMTYNSNNSSLTSTIDDLQFCHDSKDDNQNDGGHDNNDGTKLILPIDYYDLSSRLKEILHSICDFAHSRTANIIELRSNDGSLDRFDSGQFLQLTESIESFCNECEIVCGRRSPNLKLVIQIQSNKFVSKFHDERKRKLRQLLDLEQWKPVNTISVQIQQLYHRIIMVDEYDDLIQIYQDFKNSRFNSEDSSSTTSYVMLNGERFVIVNTVINFVYMIIDYCQLGQQFGSTLSPDIFMRLIDLLKLFNSRTSQLILGAEALQVAGLKTISARTLIISMRSLIFIQRFLPRIRHHFQRLLSNKTLSMLKHLDELNELYVNHLDKIPEKIINLVHDVIDVHIRNKWVAKAPIPSQSFQIISQHLSRLHDNVQDILPADDLQKLFQKIHSIVIDIFREQLIRLKIMNDGGPQHGLVTQELAFYTQNMRNLSIGKQLNLTYNDLWLSSSS</sequence>
<proteinExistence type="inferred from homology"/>
<evidence type="ECO:0000256" key="8">
    <source>
        <dbReference type="SAM" id="MobiDB-lite"/>
    </source>
</evidence>
<evidence type="ECO:0000313" key="12">
    <source>
        <dbReference type="RefSeq" id="XP_027199761.1"/>
    </source>
</evidence>
<keyword evidence="5" id="KW-0653">Protein transport</keyword>
<dbReference type="FunCoup" id="A0A6P6Y402">
    <property type="interactions" value="1179"/>
</dbReference>
<dbReference type="Gene3D" id="1.20.1280.130">
    <property type="match status" value="1"/>
</dbReference>
<dbReference type="Proteomes" id="UP000515146">
    <property type="component" value="Unplaced"/>
</dbReference>
<feature type="domain" description="Vacuolar protein sorting-associated protein 54 C-terminal" evidence="9">
    <location>
        <begin position="810"/>
        <end position="941"/>
    </location>
</feature>
<protein>
    <recommendedName>
        <fullName evidence="3">Vacuolar protein sorting-associated protein 54</fullName>
    </recommendedName>
</protein>
<evidence type="ECO:0000259" key="10">
    <source>
        <dbReference type="Pfam" id="PF10475"/>
    </source>
</evidence>
<feature type="region of interest" description="Disordered" evidence="8">
    <location>
        <begin position="96"/>
        <end position="135"/>
    </location>
</feature>